<accession>A0ABN8ERS2</accession>
<evidence type="ECO:0000313" key="2">
    <source>
        <dbReference type="EMBL" id="CAH0995604.1"/>
    </source>
</evidence>
<feature type="domain" description="Peptidase M28" evidence="1">
    <location>
        <begin position="307"/>
        <end position="518"/>
    </location>
</feature>
<keyword evidence="3" id="KW-1185">Reference proteome</keyword>
<dbReference type="InterPro" id="IPR007484">
    <property type="entry name" value="Peptidase_M28"/>
</dbReference>
<reference evidence="2" key="1">
    <citation type="submission" date="2021-12" db="EMBL/GenBank/DDBJ databases">
        <authorList>
            <person name="Rodrigo-Torres L."/>
            <person name="Arahal R. D."/>
            <person name="Lucena T."/>
        </authorList>
    </citation>
    <scope>NUCLEOTIDE SEQUENCE</scope>
    <source>
        <strain evidence="2">CECT 8858</strain>
    </source>
</reference>
<organism evidence="2 3">
    <name type="scientific">Emticicia aquatica</name>
    <dbReference type="NCBI Taxonomy" id="1681835"/>
    <lineage>
        <taxon>Bacteria</taxon>
        <taxon>Pseudomonadati</taxon>
        <taxon>Bacteroidota</taxon>
        <taxon>Cytophagia</taxon>
        <taxon>Cytophagales</taxon>
        <taxon>Leadbetterellaceae</taxon>
        <taxon>Emticicia</taxon>
    </lineage>
</organism>
<dbReference type="Pfam" id="PF04389">
    <property type="entry name" value="Peptidase_M28"/>
    <property type="match status" value="1"/>
</dbReference>
<dbReference type="PANTHER" id="PTHR12147:SF26">
    <property type="entry name" value="PEPTIDASE M28 DOMAIN-CONTAINING PROTEIN"/>
    <property type="match status" value="1"/>
</dbReference>
<dbReference type="Proteomes" id="UP000837932">
    <property type="component" value="Unassembled WGS sequence"/>
</dbReference>
<dbReference type="Gene3D" id="3.50.30.30">
    <property type="match status" value="1"/>
</dbReference>
<dbReference type="Gene3D" id="3.40.630.10">
    <property type="entry name" value="Zn peptidases"/>
    <property type="match status" value="2"/>
</dbReference>
<evidence type="ECO:0000259" key="1">
    <source>
        <dbReference type="Pfam" id="PF04389"/>
    </source>
</evidence>
<sequence length="537" mass="60531">MTKRFLLLSFLSANLVAYSQQNIADKSTQYAATISAQDLRKHLTYIASDSLEGRDTGSEGQKKAANYIANHFAKLGLQAIAPNKDGGKGYFQYFNLYQKGWKDAYIKIGNQKKEFFKDYFPNGLTSIPDEQSISVVFAGYGIEQDSYNDYKNINVEGKAVVFFEGEPKDKTGKYLFTKGDEKSEWIERAGLQKKINIAINHGAKMFFVISGNDSQKFSSLAAERKAVLSRFNQLNFNSAASTEKATSNPTFFVSNEMASAMLGIKAKKLEKINEELTESGVSSASKLKESTISIKAERGEVPVETQNVMGFLEGTDKKEEVILITAHYDHVGIQNGQIHNGADDDGSGTCAVLEIAEAFAKAKQEGNGPRRSILFMTVTGEEKGLLGSQYYTDKDPIIPLAKTVCDLNIDMIGRIDKQHAPKEEYVYLIGSDKLSSELHQISEDVNKRYINFDLDYTFNDPKDPNRFYYRSDHYNFAKNKIPVIFYFTGVHEDYHRPGDDVEKILFPKYQQISRLVFQTAWELVNREERIKVDSNKQ</sequence>
<gene>
    <name evidence="2" type="ORF">EMA8858_01727</name>
</gene>
<name>A0ABN8ERS2_9BACT</name>
<protein>
    <recommendedName>
        <fullName evidence="1">Peptidase M28 domain-containing protein</fullName>
    </recommendedName>
</protein>
<dbReference type="InterPro" id="IPR045175">
    <property type="entry name" value="M28_fam"/>
</dbReference>
<comment type="caution">
    <text evidence="2">The sequence shown here is derived from an EMBL/GenBank/DDBJ whole genome shotgun (WGS) entry which is preliminary data.</text>
</comment>
<dbReference type="EMBL" id="CAKLPY010000001">
    <property type="protein sequence ID" value="CAH0995604.1"/>
    <property type="molecule type" value="Genomic_DNA"/>
</dbReference>
<evidence type="ECO:0000313" key="3">
    <source>
        <dbReference type="Proteomes" id="UP000837932"/>
    </source>
</evidence>
<proteinExistence type="predicted"/>
<dbReference type="PANTHER" id="PTHR12147">
    <property type="entry name" value="METALLOPEPTIDASE M28 FAMILY MEMBER"/>
    <property type="match status" value="1"/>
</dbReference>
<dbReference type="SUPFAM" id="SSF53187">
    <property type="entry name" value="Zn-dependent exopeptidases"/>
    <property type="match status" value="1"/>
</dbReference>
<dbReference type="RefSeq" id="WP_238806150.1">
    <property type="nucleotide sequence ID" value="NZ_CAKLPY010000001.1"/>
</dbReference>